<protein>
    <submittedName>
        <fullName evidence="1">Uncharacterized protein</fullName>
    </submittedName>
</protein>
<gene>
    <name evidence="1" type="ORF">EUTSA_v10027095mg</name>
</gene>
<dbReference type="KEGG" id="eus:EUTSA_v10027095mg"/>
<sequence>MAPSAVMFMLSHSLIQQITTNTTLQKQPQREPPSPPAVKCLLLAKNSSEISYRPKFIIWRSCYVQQEIPRRY</sequence>
<evidence type="ECO:0000313" key="2">
    <source>
        <dbReference type="Proteomes" id="UP000030689"/>
    </source>
</evidence>
<dbReference type="Proteomes" id="UP000030689">
    <property type="component" value="Unassembled WGS sequence"/>
</dbReference>
<keyword evidence="2" id="KW-1185">Reference proteome</keyword>
<proteinExistence type="predicted"/>
<dbReference type="EMBL" id="KI517384">
    <property type="protein sequence ID" value="ESQ53780.1"/>
    <property type="molecule type" value="Genomic_DNA"/>
</dbReference>
<organism evidence="1 2">
    <name type="scientific">Eutrema salsugineum</name>
    <name type="common">Saltwater cress</name>
    <name type="synonym">Sisymbrium salsugineum</name>
    <dbReference type="NCBI Taxonomy" id="72664"/>
    <lineage>
        <taxon>Eukaryota</taxon>
        <taxon>Viridiplantae</taxon>
        <taxon>Streptophyta</taxon>
        <taxon>Embryophyta</taxon>
        <taxon>Tracheophyta</taxon>
        <taxon>Spermatophyta</taxon>
        <taxon>Magnoliopsida</taxon>
        <taxon>eudicotyledons</taxon>
        <taxon>Gunneridae</taxon>
        <taxon>Pentapetalae</taxon>
        <taxon>rosids</taxon>
        <taxon>malvids</taxon>
        <taxon>Brassicales</taxon>
        <taxon>Brassicaceae</taxon>
        <taxon>Eutremeae</taxon>
        <taxon>Eutrema</taxon>
    </lineage>
</organism>
<name>V4LT39_EUTSA</name>
<dbReference type="OMA" id="CHFPARN"/>
<accession>V4LT39</accession>
<dbReference type="AlphaFoldDB" id="V4LT39"/>
<evidence type="ECO:0000313" key="1">
    <source>
        <dbReference type="EMBL" id="ESQ53780.1"/>
    </source>
</evidence>
<dbReference type="STRING" id="72664.V4LT39"/>
<dbReference type="Gramene" id="ESQ53780">
    <property type="protein sequence ID" value="ESQ53780"/>
    <property type="gene ID" value="EUTSA_v10027095mg"/>
</dbReference>
<reference evidence="1 2" key="1">
    <citation type="journal article" date="2013" name="Front. Plant Sci.">
        <title>The Reference Genome of the Halophytic Plant Eutrema salsugineum.</title>
        <authorList>
            <person name="Yang R."/>
            <person name="Jarvis D.E."/>
            <person name="Chen H."/>
            <person name="Beilstein M.A."/>
            <person name="Grimwood J."/>
            <person name="Jenkins J."/>
            <person name="Shu S."/>
            <person name="Prochnik S."/>
            <person name="Xin M."/>
            <person name="Ma C."/>
            <person name="Schmutz J."/>
            <person name="Wing R.A."/>
            <person name="Mitchell-Olds T."/>
            <person name="Schumaker K.S."/>
            <person name="Wang X."/>
        </authorList>
    </citation>
    <scope>NUCLEOTIDE SEQUENCE [LARGE SCALE GENOMIC DNA]</scope>
</reference>